<organism evidence="5">
    <name type="scientific">Rodentolepis nana</name>
    <name type="common">Dwarf tapeworm</name>
    <name type="synonym">Hymenolepis nana</name>
    <dbReference type="NCBI Taxonomy" id="102285"/>
    <lineage>
        <taxon>Eukaryota</taxon>
        <taxon>Metazoa</taxon>
        <taxon>Spiralia</taxon>
        <taxon>Lophotrochozoa</taxon>
        <taxon>Platyhelminthes</taxon>
        <taxon>Cestoda</taxon>
        <taxon>Eucestoda</taxon>
        <taxon>Cyclophyllidea</taxon>
        <taxon>Hymenolepididae</taxon>
        <taxon>Rodentolepis</taxon>
    </lineage>
</organism>
<reference evidence="1 3" key="2">
    <citation type="submission" date="2018-11" db="EMBL/GenBank/DDBJ databases">
        <authorList>
            <consortium name="Pathogen Informatics"/>
        </authorList>
    </citation>
    <scope>NUCLEOTIDE SEQUENCE [LARGE SCALE GENOMIC DNA]</scope>
</reference>
<dbReference type="WBParaSite" id="HNAJ_0001314401-mRNA-1">
    <property type="protein sequence ID" value="HNAJ_0001314401-mRNA-1"/>
    <property type="gene ID" value="HNAJ_0001314401"/>
</dbReference>
<dbReference type="WBParaSite" id="HNAJ_0001261601-mRNA-1">
    <property type="protein sequence ID" value="HNAJ_0001261601-mRNA-1"/>
    <property type="gene ID" value="HNAJ_0001261601"/>
</dbReference>
<protein>
    <submittedName>
        <fullName evidence="4 5">CCDC92/74 N-terminal domain-containing protein</fullName>
    </submittedName>
</protein>
<proteinExistence type="predicted"/>
<dbReference type="EMBL" id="UZAE01014469">
    <property type="protein sequence ID" value="VDO13527.1"/>
    <property type="molecule type" value="Genomic_DNA"/>
</dbReference>
<dbReference type="AlphaFoldDB" id="A0A0R3TZ45"/>
<accession>A0A0R3TZ45</accession>
<name>A0A0R3TZ45_RODNA</name>
<evidence type="ECO:0000313" key="3">
    <source>
        <dbReference type="Proteomes" id="UP000278807"/>
    </source>
</evidence>
<evidence type="ECO:0000313" key="4">
    <source>
        <dbReference type="WBParaSite" id="HNAJ_0001261601-mRNA-1"/>
    </source>
</evidence>
<reference evidence="4 5" key="1">
    <citation type="submission" date="2017-02" db="UniProtKB">
        <authorList>
            <consortium name="WormBaseParasite"/>
        </authorList>
    </citation>
    <scope>IDENTIFICATION</scope>
</reference>
<keyword evidence="3" id="KW-1185">Reference proteome</keyword>
<dbReference type="Proteomes" id="UP000278807">
    <property type="component" value="Unassembled WGS sequence"/>
</dbReference>
<dbReference type="EMBL" id="UZAE01015005">
    <property type="protein sequence ID" value="VDO14999.1"/>
    <property type="molecule type" value="Genomic_DNA"/>
</dbReference>
<evidence type="ECO:0000313" key="5">
    <source>
        <dbReference type="WBParaSite" id="HNAJ_0001314401-mRNA-1"/>
    </source>
</evidence>
<sequence length="171" mass="19394">MFFYDFYPLLPSLMMNSESTDEPLDLTASGHSNQVNGTLKEEHNSGLSASFVPCQHQVGAELLSFQLQIKQQEVGLLREGMFMLQFENTLLHQQVQQLQQQNERLTDHCQRILSFLIPSPIVTPTETLPTQINTAPVESLHVTSNSYYPPGFTTIENNHESQSFLIDNLLQ</sequence>
<evidence type="ECO:0000313" key="1">
    <source>
        <dbReference type="EMBL" id="VDO13527.1"/>
    </source>
</evidence>
<evidence type="ECO:0000313" key="2">
    <source>
        <dbReference type="EMBL" id="VDO14999.1"/>
    </source>
</evidence>
<gene>
    <name evidence="1" type="ORF">HNAJ_LOCUS12594</name>
    <name evidence="2" type="ORF">HNAJ_LOCUS13118</name>
</gene>